<protein>
    <recommendedName>
        <fullName evidence="1">Glycoside hydrolase family 38 N-terminal domain-containing protein</fullName>
    </recommendedName>
</protein>
<dbReference type="GO" id="GO:0006013">
    <property type="term" value="P:mannose metabolic process"/>
    <property type="evidence" value="ECO:0007669"/>
    <property type="project" value="InterPro"/>
</dbReference>
<evidence type="ECO:0000313" key="2">
    <source>
        <dbReference type="EMBL" id="CAG7721148.1"/>
    </source>
</evidence>
<evidence type="ECO:0000259" key="1">
    <source>
        <dbReference type="Pfam" id="PF01074"/>
    </source>
</evidence>
<gene>
    <name evidence="2" type="ORF">AFUS01_LOCUS10385</name>
</gene>
<reference evidence="2" key="1">
    <citation type="submission" date="2021-06" db="EMBL/GenBank/DDBJ databases">
        <authorList>
            <person name="Hodson N. C."/>
            <person name="Mongue J. A."/>
            <person name="Jaron S. K."/>
        </authorList>
    </citation>
    <scope>NUCLEOTIDE SEQUENCE</scope>
</reference>
<dbReference type="Pfam" id="PF01074">
    <property type="entry name" value="Glyco_hydro_38N"/>
    <property type="match status" value="1"/>
</dbReference>
<dbReference type="OrthoDB" id="10261055at2759"/>
<name>A0A8J2K877_9HEXA</name>
<evidence type="ECO:0000313" key="3">
    <source>
        <dbReference type="Proteomes" id="UP000708208"/>
    </source>
</evidence>
<dbReference type="Proteomes" id="UP000708208">
    <property type="component" value="Unassembled WGS sequence"/>
</dbReference>
<feature type="domain" description="Glycoside hydrolase family 38 N-terminal" evidence="1">
    <location>
        <begin position="3"/>
        <end position="45"/>
    </location>
</feature>
<organism evidence="2 3">
    <name type="scientific">Allacma fusca</name>
    <dbReference type="NCBI Taxonomy" id="39272"/>
    <lineage>
        <taxon>Eukaryota</taxon>
        <taxon>Metazoa</taxon>
        <taxon>Ecdysozoa</taxon>
        <taxon>Arthropoda</taxon>
        <taxon>Hexapoda</taxon>
        <taxon>Collembola</taxon>
        <taxon>Symphypleona</taxon>
        <taxon>Sminthuridae</taxon>
        <taxon>Allacma</taxon>
    </lineage>
</organism>
<feature type="non-terminal residue" evidence="2">
    <location>
        <position position="48"/>
    </location>
</feature>
<dbReference type="InterPro" id="IPR000602">
    <property type="entry name" value="Glyco_hydro_38_N"/>
</dbReference>
<accession>A0A8J2K877</accession>
<proteinExistence type="predicted"/>
<keyword evidence="3" id="KW-1185">Reference proteome</keyword>
<dbReference type="EMBL" id="CAJVCH010077025">
    <property type="protein sequence ID" value="CAG7721148.1"/>
    <property type="molecule type" value="Genomic_DNA"/>
</dbReference>
<comment type="caution">
    <text evidence="2">The sequence shown here is derived from an EMBL/GenBank/DDBJ whole genome shotgun (WGS) entry which is preliminary data.</text>
</comment>
<feature type="non-terminal residue" evidence="2">
    <location>
        <position position="1"/>
    </location>
</feature>
<sequence length="48" mass="5616">YLSYFTQLIEGHQFLKQHLNYTAKNGWAIDPFGISTSINFLQKQARIN</sequence>
<dbReference type="AlphaFoldDB" id="A0A8J2K877"/>
<dbReference type="GO" id="GO:0004559">
    <property type="term" value="F:alpha-mannosidase activity"/>
    <property type="evidence" value="ECO:0007669"/>
    <property type="project" value="InterPro"/>
</dbReference>